<comment type="similarity">
    <text evidence="8">Belongs to the exbB/tolQ family.</text>
</comment>
<evidence type="ECO:0000256" key="1">
    <source>
        <dbReference type="ARBA" id="ARBA00004651"/>
    </source>
</evidence>
<keyword evidence="4 9" id="KW-0812">Transmembrane</keyword>
<reference evidence="11 12" key="1">
    <citation type="submission" date="2018-07" db="EMBL/GenBank/DDBJ databases">
        <title>Corallincola holothuriorum sp. nov., a new facultative anaerobe isolated from sea cucumber Apostichopus japonicus.</title>
        <authorList>
            <person name="Xia H."/>
        </authorList>
    </citation>
    <scope>NUCLEOTIDE SEQUENCE [LARGE SCALE GENOMIC DNA]</scope>
    <source>
        <strain evidence="11 12">C4</strain>
    </source>
</reference>
<feature type="domain" description="MotA/TolQ/ExbB proton channel" evidence="10">
    <location>
        <begin position="59"/>
        <end position="163"/>
    </location>
</feature>
<dbReference type="AlphaFoldDB" id="A0A368N7T7"/>
<dbReference type="RefSeq" id="WP_114339064.1">
    <property type="nucleotide sequence ID" value="NZ_QPID01000009.1"/>
</dbReference>
<evidence type="ECO:0000259" key="10">
    <source>
        <dbReference type="Pfam" id="PF01618"/>
    </source>
</evidence>
<keyword evidence="7 9" id="KW-0472">Membrane</keyword>
<dbReference type="InterPro" id="IPR002898">
    <property type="entry name" value="MotA_ExbB_proton_chnl"/>
</dbReference>
<comment type="caution">
    <text evidence="11">The sequence shown here is derived from an EMBL/GenBank/DDBJ whole genome shotgun (WGS) entry which is preliminary data.</text>
</comment>
<dbReference type="PANTHER" id="PTHR30625:SF15">
    <property type="entry name" value="BIOPOLYMER TRANSPORT PROTEIN EXBB"/>
    <property type="match status" value="1"/>
</dbReference>
<evidence type="ECO:0000256" key="8">
    <source>
        <dbReference type="RuleBase" id="RU004057"/>
    </source>
</evidence>
<gene>
    <name evidence="11" type="ORF">DU002_14200</name>
</gene>
<dbReference type="InterPro" id="IPR050790">
    <property type="entry name" value="ExbB/TolQ_transport"/>
</dbReference>
<evidence type="ECO:0000313" key="11">
    <source>
        <dbReference type="EMBL" id="RCU45614.1"/>
    </source>
</evidence>
<keyword evidence="3" id="KW-1003">Cell membrane</keyword>
<accession>A0A368N7T7</accession>
<name>A0A368N7T7_9GAMM</name>
<feature type="transmembrane region" description="Helical" evidence="9">
    <location>
        <begin position="129"/>
        <end position="149"/>
    </location>
</feature>
<dbReference type="OrthoDB" id="5916588at2"/>
<dbReference type="GO" id="GO:0005886">
    <property type="term" value="C:plasma membrane"/>
    <property type="evidence" value="ECO:0007669"/>
    <property type="project" value="UniProtKB-SubCell"/>
</dbReference>
<evidence type="ECO:0000256" key="7">
    <source>
        <dbReference type="ARBA" id="ARBA00023136"/>
    </source>
</evidence>
<proteinExistence type="inferred from homology"/>
<evidence type="ECO:0000256" key="6">
    <source>
        <dbReference type="ARBA" id="ARBA00022989"/>
    </source>
</evidence>
<keyword evidence="2 8" id="KW-0813">Transport</keyword>
<dbReference type="GO" id="GO:0017038">
    <property type="term" value="P:protein import"/>
    <property type="evidence" value="ECO:0007669"/>
    <property type="project" value="TreeGrafter"/>
</dbReference>
<comment type="subcellular location">
    <subcellularLocation>
        <location evidence="1">Cell membrane</location>
        <topology evidence="1">Multi-pass membrane protein</topology>
    </subcellularLocation>
    <subcellularLocation>
        <location evidence="8">Membrane</location>
        <topology evidence="8">Multi-pass membrane protein</topology>
    </subcellularLocation>
</comment>
<dbReference type="Pfam" id="PF01618">
    <property type="entry name" value="MotA_ExbB"/>
    <property type="match status" value="1"/>
</dbReference>
<dbReference type="EMBL" id="QPID01000009">
    <property type="protein sequence ID" value="RCU45614.1"/>
    <property type="molecule type" value="Genomic_DNA"/>
</dbReference>
<evidence type="ECO:0000313" key="12">
    <source>
        <dbReference type="Proteomes" id="UP000252558"/>
    </source>
</evidence>
<keyword evidence="5 8" id="KW-0653">Protein transport</keyword>
<evidence type="ECO:0000256" key="9">
    <source>
        <dbReference type="SAM" id="Phobius"/>
    </source>
</evidence>
<keyword evidence="12" id="KW-1185">Reference proteome</keyword>
<protein>
    <submittedName>
        <fullName evidence="11">MotA/TolQ/ExbB proton channel family protein</fullName>
    </submittedName>
</protein>
<evidence type="ECO:0000256" key="4">
    <source>
        <dbReference type="ARBA" id="ARBA00022692"/>
    </source>
</evidence>
<evidence type="ECO:0000256" key="3">
    <source>
        <dbReference type="ARBA" id="ARBA00022475"/>
    </source>
</evidence>
<dbReference type="PANTHER" id="PTHR30625">
    <property type="entry name" value="PROTEIN TOLQ"/>
    <property type="match status" value="1"/>
</dbReference>
<keyword evidence="6 9" id="KW-1133">Transmembrane helix</keyword>
<feature type="transmembrane region" description="Helical" evidence="9">
    <location>
        <begin position="14"/>
        <end position="34"/>
    </location>
</feature>
<evidence type="ECO:0000256" key="5">
    <source>
        <dbReference type="ARBA" id="ARBA00022927"/>
    </source>
</evidence>
<sequence>MMNYSQLQIELGPLALPLVACALVAAMIIMERLVMLSYHSYKRTLAAGGMALLHAHKEYAKPLREEIVAVWLHGQKQRLASGIRLLQIIALVAPLLGLLGTVIGLIQVFDVIGVHSGPIEPAMLAEGLGMAMKTTAVGLIIAVPAVLGVHGFQLWVDKLVAIAEHGINVDNLKLDGVGIGVWPATA</sequence>
<feature type="transmembrane region" description="Helical" evidence="9">
    <location>
        <begin position="85"/>
        <end position="109"/>
    </location>
</feature>
<organism evidence="11 12">
    <name type="scientific">Corallincola holothuriorum</name>
    <dbReference type="NCBI Taxonomy" id="2282215"/>
    <lineage>
        <taxon>Bacteria</taxon>
        <taxon>Pseudomonadati</taxon>
        <taxon>Pseudomonadota</taxon>
        <taxon>Gammaproteobacteria</taxon>
        <taxon>Alteromonadales</taxon>
        <taxon>Psychromonadaceae</taxon>
        <taxon>Corallincola</taxon>
    </lineage>
</organism>
<dbReference type="Proteomes" id="UP000252558">
    <property type="component" value="Unassembled WGS sequence"/>
</dbReference>
<evidence type="ECO:0000256" key="2">
    <source>
        <dbReference type="ARBA" id="ARBA00022448"/>
    </source>
</evidence>